<organism evidence="1 2">
    <name type="scientific">Luteimonas endophytica</name>
    <dbReference type="NCBI Taxonomy" id="3042023"/>
    <lineage>
        <taxon>Bacteria</taxon>
        <taxon>Pseudomonadati</taxon>
        <taxon>Pseudomonadota</taxon>
        <taxon>Gammaproteobacteria</taxon>
        <taxon>Lysobacterales</taxon>
        <taxon>Lysobacteraceae</taxon>
        <taxon>Luteimonas</taxon>
    </lineage>
</organism>
<dbReference type="RefSeq" id="WP_280572822.1">
    <property type="nucleotide sequence ID" value="NZ_JARXRM010000016.1"/>
</dbReference>
<proteinExistence type="predicted"/>
<reference evidence="1 2" key="1">
    <citation type="submission" date="2023-04" db="EMBL/GenBank/DDBJ databases">
        <title>Luteimonas endophyticus RD2P54.</title>
        <authorList>
            <person name="Sun J.-Q."/>
        </authorList>
    </citation>
    <scope>NUCLEOTIDE SEQUENCE [LARGE SCALE GENOMIC DNA]</scope>
    <source>
        <strain evidence="1 2">RD2P54</strain>
    </source>
</reference>
<accession>A0ABT6J5W9</accession>
<evidence type="ECO:0000313" key="1">
    <source>
        <dbReference type="EMBL" id="MDH5821990.1"/>
    </source>
</evidence>
<gene>
    <name evidence="1" type="ORF">QFW77_03145</name>
</gene>
<protein>
    <submittedName>
        <fullName evidence="1">Uncharacterized protein</fullName>
    </submittedName>
</protein>
<dbReference type="Proteomes" id="UP001156940">
    <property type="component" value="Unassembled WGS sequence"/>
</dbReference>
<sequence>MFRKRNLYLLVFRDHFMGRVVGEDRRARRDCHALDNTRGDPDFSRVGKALKSLVEDLAPGFSLRKPTALLHFIPEHYAPTQRQLALFKRTAERSGISRCWLSTWETPNTDRELAVVFRSL</sequence>
<dbReference type="EMBL" id="JARXRM010000016">
    <property type="protein sequence ID" value="MDH5821990.1"/>
    <property type="molecule type" value="Genomic_DNA"/>
</dbReference>
<name>A0ABT6J5W9_9GAMM</name>
<comment type="caution">
    <text evidence="1">The sequence shown here is derived from an EMBL/GenBank/DDBJ whole genome shotgun (WGS) entry which is preliminary data.</text>
</comment>
<evidence type="ECO:0000313" key="2">
    <source>
        <dbReference type="Proteomes" id="UP001156940"/>
    </source>
</evidence>
<keyword evidence="2" id="KW-1185">Reference proteome</keyword>